<proteinExistence type="inferred from homology"/>
<dbReference type="SUPFAM" id="SSF144232">
    <property type="entry name" value="HIT/MYND zinc finger-like"/>
    <property type="match status" value="1"/>
</dbReference>
<dbReference type="AlphaFoldDB" id="A0A448YLG4"/>
<organism evidence="11 12">
    <name type="scientific">Brettanomyces naardenensis</name>
    <name type="common">Yeast</name>
    <dbReference type="NCBI Taxonomy" id="13370"/>
    <lineage>
        <taxon>Eukaryota</taxon>
        <taxon>Fungi</taxon>
        <taxon>Dikarya</taxon>
        <taxon>Ascomycota</taxon>
        <taxon>Saccharomycotina</taxon>
        <taxon>Pichiomycetes</taxon>
        <taxon>Pichiales</taxon>
        <taxon>Pichiaceae</taxon>
        <taxon>Brettanomyces</taxon>
    </lineage>
</organism>
<evidence type="ECO:0000259" key="10">
    <source>
        <dbReference type="PROSITE" id="PS50865"/>
    </source>
</evidence>
<comment type="subcellular location">
    <subcellularLocation>
        <location evidence="1">Cytoplasm</location>
    </subcellularLocation>
</comment>
<dbReference type="EMBL" id="CAACVR010000012">
    <property type="protein sequence ID" value="VEU21726.1"/>
    <property type="molecule type" value="Genomic_DNA"/>
</dbReference>
<feature type="domain" description="MYND-type" evidence="10">
    <location>
        <begin position="636"/>
        <end position="677"/>
    </location>
</feature>
<comment type="similarity">
    <text evidence="2">Belongs to the MUB1/samB family.</text>
</comment>
<dbReference type="GO" id="GO:0005737">
    <property type="term" value="C:cytoplasm"/>
    <property type="evidence" value="ECO:0007669"/>
    <property type="project" value="UniProtKB-SubCell"/>
</dbReference>
<dbReference type="InParanoid" id="A0A448YLG4"/>
<dbReference type="GO" id="GO:0006511">
    <property type="term" value="P:ubiquitin-dependent protein catabolic process"/>
    <property type="evidence" value="ECO:0007669"/>
    <property type="project" value="TreeGrafter"/>
</dbReference>
<evidence type="ECO:0000256" key="7">
    <source>
        <dbReference type="PROSITE-ProRule" id="PRU00134"/>
    </source>
</evidence>
<dbReference type="FunCoup" id="A0A448YLG4">
    <property type="interactions" value="81"/>
</dbReference>
<dbReference type="GO" id="GO:0008270">
    <property type="term" value="F:zinc ion binding"/>
    <property type="evidence" value="ECO:0007669"/>
    <property type="project" value="UniProtKB-KW"/>
</dbReference>
<evidence type="ECO:0000256" key="6">
    <source>
        <dbReference type="ARBA" id="ARBA00022833"/>
    </source>
</evidence>
<feature type="coiled-coil region" evidence="8">
    <location>
        <begin position="246"/>
        <end position="273"/>
    </location>
</feature>
<dbReference type="Gene3D" id="6.10.140.2220">
    <property type="match status" value="1"/>
</dbReference>
<keyword evidence="4" id="KW-0479">Metal-binding</keyword>
<keyword evidence="12" id="KW-1185">Reference proteome</keyword>
<evidence type="ECO:0000256" key="2">
    <source>
        <dbReference type="ARBA" id="ARBA00010655"/>
    </source>
</evidence>
<keyword evidence="3" id="KW-0963">Cytoplasm</keyword>
<evidence type="ECO:0000256" key="9">
    <source>
        <dbReference type="SAM" id="MobiDB-lite"/>
    </source>
</evidence>
<evidence type="ECO:0000256" key="5">
    <source>
        <dbReference type="ARBA" id="ARBA00022771"/>
    </source>
</evidence>
<dbReference type="GO" id="GO:0007163">
    <property type="term" value="P:establishment or maintenance of cell polarity"/>
    <property type="evidence" value="ECO:0007669"/>
    <property type="project" value="TreeGrafter"/>
</dbReference>
<feature type="region of interest" description="Disordered" evidence="9">
    <location>
        <begin position="472"/>
        <end position="494"/>
    </location>
</feature>
<evidence type="ECO:0000256" key="4">
    <source>
        <dbReference type="ARBA" id="ARBA00022723"/>
    </source>
</evidence>
<name>A0A448YLG4_BRENA</name>
<sequence length="776" mass="87243">MRDSNNKSVLANKAAVSITSTLYDRRALDCTEDKPLVNSLNHLTFLASSSLKVREALSQDGGLERLVDILYECRNPQTEAEKCVFAWKWVLAFQSLVLVGTRGNEKMRRKVVEAGILPIIATILDNYLITRRMTWVSQFSGSRCPGYHCQSSDLYYDTSATAPQTAGSSGNATATGTNPPVSEDSANDNSTGDASQAFGYLAAQRRHSVGPSVNDPEVDAEGDVATADTDVVINDEITDTQVNTVFRQVRSLLDQANQTILEAEAEIGKHKHSNTRLGPRFKDQTDVDEEYHKVHRCLHFLRFLHRLNSTDDLGSIDQELMARYEDLTTDMVFGSHLATNKDISNLLKMNPSWITDLPFMKKFEEKLNQSVPREFENGVLIPKEDDVIWSLQLLAFISKYTSLRYEMADTYIVNGLSLRNYSIPPPLETDTGVQPEDLVYDDCDYFEFVDPTPPDDPFQLFPGFCNDQDDGTRAGTASSTLDSLQRSATMPPPVPADCSGDHCDLFRSYYDILQETDSLLEASKLERLTLDLSRYANREYSKLRLRNRQVYKRRLEGFAKCWNYENSWDELATPAHLSTHVDEEIKPIKRLNIFPLVEKFTVRHLYNKDINYWSSVIVRNSNRKDETKGGRRQCAYFGCGKWETEPRQFAKCRRCKRAKYCSKECQSKAWAYHKYWCNAVGATSSTDTGSSRDHESSTNVAASATAVGNSGSTEVHGHHHHHQQVEQGPSDPSAESFAPGVQSSQESDGPSTQTETLNNQRGNGPNAPTFQQGFFQ</sequence>
<evidence type="ECO:0000313" key="12">
    <source>
        <dbReference type="Proteomes" id="UP000290900"/>
    </source>
</evidence>
<gene>
    <name evidence="11" type="ORF">BRENAR_LOCUS2459</name>
</gene>
<dbReference type="Pfam" id="PF01753">
    <property type="entry name" value="zf-MYND"/>
    <property type="match status" value="1"/>
</dbReference>
<dbReference type="GO" id="GO:1990304">
    <property type="term" value="C:MUB1-RAD6-UBR2 ubiquitin ligase complex"/>
    <property type="evidence" value="ECO:0007669"/>
    <property type="project" value="TreeGrafter"/>
</dbReference>
<evidence type="ECO:0000313" key="11">
    <source>
        <dbReference type="EMBL" id="VEU21726.1"/>
    </source>
</evidence>
<feature type="compositionally biased region" description="Polar residues" evidence="9">
    <location>
        <begin position="162"/>
        <end position="180"/>
    </location>
</feature>
<accession>A0A448YLG4</accession>
<feature type="compositionally biased region" description="Polar residues" evidence="9">
    <location>
        <begin position="741"/>
        <end position="776"/>
    </location>
</feature>
<reference evidence="11 12" key="1">
    <citation type="submission" date="2018-12" db="EMBL/GenBank/DDBJ databases">
        <authorList>
            <person name="Tiukova I."/>
            <person name="Dainat J."/>
        </authorList>
    </citation>
    <scope>NUCLEOTIDE SEQUENCE [LARGE SCALE GENOMIC DNA]</scope>
</reference>
<feature type="region of interest" description="Disordered" evidence="9">
    <location>
        <begin position="162"/>
        <end position="194"/>
    </location>
</feature>
<dbReference type="OrthoDB" id="5594178at2759"/>
<evidence type="ECO:0000256" key="1">
    <source>
        <dbReference type="ARBA" id="ARBA00004496"/>
    </source>
</evidence>
<feature type="region of interest" description="Disordered" evidence="9">
    <location>
        <begin position="709"/>
        <end position="776"/>
    </location>
</feature>
<dbReference type="InterPro" id="IPR051664">
    <property type="entry name" value="MYND-type_zinc_finger"/>
</dbReference>
<evidence type="ECO:0000256" key="8">
    <source>
        <dbReference type="SAM" id="Coils"/>
    </source>
</evidence>
<keyword evidence="6" id="KW-0862">Zinc</keyword>
<dbReference type="PROSITE" id="PS50865">
    <property type="entry name" value="ZF_MYND_2"/>
    <property type="match status" value="1"/>
</dbReference>
<keyword evidence="5 7" id="KW-0863">Zinc-finger</keyword>
<evidence type="ECO:0000256" key="3">
    <source>
        <dbReference type="ARBA" id="ARBA00022490"/>
    </source>
</evidence>
<dbReference type="PANTHER" id="PTHR47442:SF1">
    <property type="entry name" value="MYND-TYPE ZINC FINGER PROTEIN MUB1"/>
    <property type="match status" value="1"/>
</dbReference>
<feature type="compositionally biased region" description="Polar residues" evidence="9">
    <location>
        <begin position="475"/>
        <end position="488"/>
    </location>
</feature>
<keyword evidence="8" id="KW-0175">Coiled coil</keyword>
<dbReference type="InterPro" id="IPR002893">
    <property type="entry name" value="Znf_MYND"/>
</dbReference>
<dbReference type="PANTHER" id="PTHR47442">
    <property type="entry name" value="MYND-TYPE ZINC FINGER PROTEIN MUB1"/>
    <property type="match status" value="1"/>
</dbReference>
<dbReference type="Proteomes" id="UP000290900">
    <property type="component" value="Unassembled WGS sequence"/>
</dbReference>
<protein>
    <submittedName>
        <fullName evidence="11">DEKNAAC102349</fullName>
    </submittedName>
</protein>